<evidence type="ECO:0000256" key="2">
    <source>
        <dbReference type="SAM" id="Phobius"/>
    </source>
</evidence>
<feature type="region of interest" description="Disordered" evidence="1">
    <location>
        <begin position="1"/>
        <end position="30"/>
    </location>
</feature>
<reference evidence="3" key="1">
    <citation type="submission" date="2015-04" db="EMBL/GenBank/DDBJ databases">
        <title>The genome sequence of the plant pathogenic Rhizarian Plasmodiophora brassicae reveals insights in its biotrophic life cycle and the origin of chitin synthesis.</title>
        <authorList>
            <person name="Schwelm A."/>
            <person name="Fogelqvist J."/>
            <person name="Knaust A."/>
            <person name="Julke S."/>
            <person name="Lilja T."/>
            <person name="Dhandapani V."/>
            <person name="Bonilla-Rosso G."/>
            <person name="Karlsson M."/>
            <person name="Shevchenko A."/>
            <person name="Choi S.R."/>
            <person name="Kim H.G."/>
            <person name="Park J.Y."/>
            <person name="Lim Y.P."/>
            <person name="Ludwig-Muller J."/>
            <person name="Dixelius C."/>
        </authorList>
    </citation>
    <scope>NUCLEOTIDE SEQUENCE</scope>
    <source>
        <tissue evidence="3">Potato root galls</tissue>
    </source>
</reference>
<keyword evidence="2" id="KW-0472">Membrane</keyword>
<keyword evidence="2" id="KW-0812">Transmembrane</keyword>
<accession>A0A0H5QVD6</accession>
<proteinExistence type="predicted"/>
<name>A0A0H5QVD6_9EUKA</name>
<evidence type="ECO:0000313" key="3">
    <source>
        <dbReference type="EMBL" id="CRZ05953.1"/>
    </source>
</evidence>
<feature type="transmembrane region" description="Helical" evidence="2">
    <location>
        <begin position="43"/>
        <end position="62"/>
    </location>
</feature>
<dbReference type="EMBL" id="HACM01005511">
    <property type="protein sequence ID" value="CRZ05953.1"/>
    <property type="molecule type" value="Transcribed_RNA"/>
</dbReference>
<dbReference type="AlphaFoldDB" id="A0A0H5QVD6"/>
<feature type="non-terminal residue" evidence="3">
    <location>
        <position position="1"/>
    </location>
</feature>
<evidence type="ECO:0000256" key="1">
    <source>
        <dbReference type="SAM" id="MobiDB-lite"/>
    </source>
</evidence>
<organism evidence="3">
    <name type="scientific">Spongospora subterranea</name>
    <dbReference type="NCBI Taxonomy" id="70186"/>
    <lineage>
        <taxon>Eukaryota</taxon>
        <taxon>Sar</taxon>
        <taxon>Rhizaria</taxon>
        <taxon>Endomyxa</taxon>
        <taxon>Phytomyxea</taxon>
        <taxon>Plasmodiophorida</taxon>
        <taxon>Plasmodiophoridae</taxon>
        <taxon>Spongospora</taxon>
    </lineage>
</organism>
<feature type="transmembrane region" description="Helical" evidence="2">
    <location>
        <begin position="82"/>
        <end position="107"/>
    </location>
</feature>
<feature type="compositionally biased region" description="Acidic residues" evidence="1">
    <location>
        <begin position="12"/>
        <end position="30"/>
    </location>
</feature>
<protein>
    <submittedName>
        <fullName evidence="3">Uncharacterized protein</fullName>
    </submittedName>
</protein>
<sequence>LGYAPATKDLEEGSGEDDQHEEENDDEEEEVLEPVIEAFNDHATSMIGATFCPLVLLMMIVFRQELQIPITYGIREADMVYYLVFAIIILPYTILFNAFIINILELFHGFKIYSYLKYCQFKFLTREMRWQACETQMDMGIDPSIRSIHQFSFSEQYSFSTILTTMGMIFVTLGSEAMVRHSYNMFGDPLTPAIMLLSLLLQMTIVKISCSVADMFGLWRIRNRFQTNKNESAKKKVKITDWEEIEHMAALAKIQLQNDMKRIETPRLLDDSFRSDFVKFNRTWLVLQLEQIVSPRNVRRDRSRALAQLGRVLLTTKGEEGAVAEVSSDSSSGDEFAQQMKEFRYAKVPQICQTVGTGWLAVARWRIKLRSMYEEITQTWLDLHGRKCSRCESTDNVLTESEPNIDHLVNRYHHMEEVTTVHAVDALKWKNYLDARAEFSAMCKRCIDEQEELKDALTKLSGVTRKIAVMWLQTIRQILKKRKQETALRENTQYLSDDGDSDDDVETTVRDAAKSITVSSISEQIYQQWLNLVRLKIVDYRRSAVAESMPAAVSATATIEESSSESDYEYAGLDAGNKNVVGPVSDLTDQLITFWMNDARLAIYCRKQEVIETQRFDHEPDKGLEDDKLKRQ</sequence>
<keyword evidence="2" id="KW-1133">Transmembrane helix</keyword>